<dbReference type="Pfam" id="PF13372">
    <property type="entry name" value="Alginate_exp"/>
    <property type="match status" value="1"/>
</dbReference>
<comment type="caution">
    <text evidence="2">The sequence shown here is derived from an EMBL/GenBank/DDBJ whole genome shotgun (WGS) entry which is preliminary data.</text>
</comment>
<dbReference type="Proteomes" id="UP000061348">
    <property type="component" value="Unassembled WGS sequence"/>
</dbReference>
<dbReference type="EMBL" id="LCYA01000154">
    <property type="protein sequence ID" value="KWV84746.1"/>
    <property type="molecule type" value="Genomic_DNA"/>
</dbReference>
<dbReference type="InterPro" id="IPR025388">
    <property type="entry name" value="Alginate_export_dom"/>
</dbReference>
<evidence type="ECO:0000313" key="2">
    <source>
        <dbReference type="EMBL" id="KWV84746.1"/>
    </source>
</evidence>
<dbReference type="PATRIC" id="fig|294.194.peg.6398"/>
<organism evidence="2 3">
    <name type="scientific">Pseudomonas fluorescens</name>
    <dbReference type="NCBI Taxonomy" id="294"/>
    <lineage>
        <taxon>Bacteria</taxon>
        <taxon>Pseudomonadati</taxon>
        <taxon>Pseudomonadota</taxon>
        <taxon>Gammaproteobacteria</taxon>
        <taxon>Pseudomonadales</taxon>
        <taxon>Pseudomonadaceae</taxon>
        <taxon>Pseudomonas</taxon>
    </lineage>
</organism>
<protein>
    <recommendedName>
        <fullName evidence="1">Alginate export domain-containing protein</fullName>
    </recommendedName>
</protein>
<feature type="domain" description="Alginate export" evidence="1">
    <location>
        <begin position="2"/>
        <end position="56"/>
    </location>
</feature>
<evidence type="ECO:0000259" key="1">
    <source>
        <dbReference type="Pfam" id="PF13372"/>
    </source>
</evidence>
<dbReference type="AlphaFoldDB" id="A0A120G5W4"/>
<accession>A0A120G5W4</accession>
<name>A0A120G5W4_PSEFL</name>
<reference evidence="2 3" key="1">
    <citation type="submission" date="2015-05" db="EMBL/GenBank/DDBJ databases">
        <title>A genomic and transcriptomic approach to investigate the blue pigment phenotype in Pseudomonas fluorescens.</title>
        <authorList>
            <person name="Andreani N.A."/>
            <person name="Cardazzo B."/>
        </authorList>
    </citation>
    <scope>NUCLEOTIDE SEQUENCE [LARGE SCALE GENOMIC DNA]</scope>
    <source>
        <strain evidence="2 3">Ps_22</strain>
    </source>
</reference>
<evidence type="ECO:0000313" key="3">
    <source>
        <dbReference type="Proteomes" id="UP000061348"/>
    </source>
</evidence>
<sequence length="62" mass="6682">MAGTAGQGERWTGAYGQLRTDYAFTPNLSGAVEAVHYAVGQTLRDAGGHDSNYLGMELKFSW</sequence>
<gene>
    <name evidence="2" type="ORF">PFLmoz3_05784</name>
</gene>
<proteinExistence type="predicted"/>